<comment type="caution">
    <text evidence="6">The sequence shown here is derived from an EMBL/GenBank/DDBJ whole genome shotgun (WGS) entry which is preliminary data.</text>
</comment>
<dbReference type="SUPFAM" id="SSF56487">
    <property type="entry name" value="SRCR-like"/>
    <property type="match status" value="1"/>
</dbReference>
<evidence type="ECO:0000313" key="7">
    <source>
        <dbReference type="Proteomes" id="UP001163046"/>
    </source>
</evidence>
<dbReference type="GO" id="GO:0016020">
    <property type="term" value="C:membrane"/>
    <property type="evidence" value="ECO:0007669"/>
    <property type="project" value="InterPro"/>
</dbReference>
<proteinExistence type="predicted"/>
<protein>
    <submittedName>
        <fullName evidence="6">Scavenger receptor Cys-rich</fullName>
    </submittedName>
</protein>
<keyword evidence="6" id="KW-0675">Receptor</keyword>
<dbReference type="Gene3D" id="3.10.250.10">
    <property type="entry name" value="SRCR-like domain"/>
    <property type="match status" value="1"/>
</dbReference>
<dbReference type="InterPro" id="IPR000859">
    <property type="entry name" value="CUB_dom"/>
</dbReference>
<evidence type="ECO:0000256" key="1">
    <source>
        <dbReference type="ARBA" id="ARBA00023157"/>
    </source>
</evidence>
<dbReference type="Gene3D" id="2.60.120.290">
    <property type="entry name" value="Spermadhesin, CUB domain"/>
    <property type="match status" value="1"/>
</dbReference>
<keyword evidence="7" id="KW-1185">Reference proteome</keyword>
<evidence type="ECO:0000256" key="3">
    <source>
        <dbReference type="PROSITE-ProRule" id="PRU00196"/>
    </source>
</evidence>
<dbReference type="SMART" id="SM00202">
    <property type="entry name" value="SR"/>
    <property type="match status" value="1"/>
</dbReference>
<dbReference type="PROSITE" id="PS01180">
    <property type="entry name" value="CUB"/>
    <property type="match status" value="1"/>
</dbReference>
<dbReference type="PANTHER" id="PTHR48071:SF18">
    <property type="entry name" value="DELETED IN MALIGNANT BRAIN TUMORS 1 PROTEIN-RELATED"/>
    <property type="match status" value="1"/>
</dbReference>
<reference evidence="6" key="1">
    <citation type="submission" date="2023-01" db="EMBL/GenBank/DDBJ databases">
        <title>Genome assembly of the deep-sea coral Lophelia pertusa.</title>
        <authorList>
            <person name="Herrera S."/>
            <person name="Cordes E."/>
        </authorList>
    </citation>
    <scope>NUCLEOTIDE SEQUENCE</scope>
    <source>
        <strain evidence="6">USNM1676648</strain>
        <tissue evidence="6">Polyp</tissue>
    </source>
</reference>
<sequence>MFVAFPIEGLAVRLVGPTNVLGRVEVYHNGKWGTVCDNKWTLNDGHVVCRMLGFSKSIKVLKASAFGGGKDKIWLTKLQCNGTENSLFDCKNAAKLLGNTGCTHKQDSGVECKEKDMSKICATQILTEEGSIHSPRYPNKYPVNVVCRWVIQIPPEMADAQQFIKLTFEAFQVEYQSSCAYDSLTVFDGTEGNKTMLGSFCGVDLPPPLYSSSAQMVVKFTSDDSMNSKGFNATFEFTSSLG</sequence>
<dbReference type="PROSITE" id="PS00420">
    <property type="entry name" value="SRCR_1"/>
    <property type="match status" value="1"/>
</dbReference>
<comment type="caution">
    <text evidence="3">Lacks conserved residue(s) required for the propagation of feature annotation.</text>
</comment>
<feature type="domain" description="SRCR" evidence="5">
    <location>
        <begin position="12"/>
        <end position="113"/>
    </location>
</feature>
<dbReference type="Proteomes" id="UP001163046">
    <property type="component" value="Unassembled WGS sequence"/>
</dbReference>
<organism evidence="6 7">
    <name type="scientific">Desmophyllum pertusum</name>
    <dbReference type="NCBI Taxonomy" id="174260"/>
    <lineage>
        <taxon>Eukaryota</taxon>
        <taxon>Metazoa</taxon>
        <taxon>Cnidaria</taxon>
        <taxon>Anthozoa</taxon>
        <taxon>Hexacorallia</taxon>
        <taxon>Scleractinia</taxon>
        <taxon>Caryophylliina</taxon>
        <taxon>Caryophylliidae</taxon>
        <taxon>Desmophyllum</taxon>
    </lineage>
</organism>
<feature type="domain" description="CUB" evidence="4">
    <location>
        <begin position="121"/>
        <end position="238"/>
    </location>
</feature>
<dbReference type="InterPro" id="IPR035914">
    <property type="entry name" value="Sperma_CUB_dom_sf"/>
</dbReference>
<accession>A0A9X0A972</accession>
<evidence type="ECO:0000313" key="6">
    <source>
        <dbReference type="EMBL" id="KAJ7393879.1"/>
    </source>
</evidence>
<evidence type="ECO:0000259" key="4">
    <source>
        <dbReference type="PROSITE" id="PS01180"/>
    </source>
</evidence>
<dbReference type="Pfam" id="PF00431">
    <property type="entry name" value="CUB"/>
    <property type="match status" value="1"/>
</dbReference>
<dbReference type="AlphaFoldDB" id="A0A9X0A972"/>
<dbReference type="PROSITE" id="PS50287">
    <property type="entry name" value="SRCR_2"/>
    <property type="match status" value="1"/>
</dbReference>
<dbReference type="EMBL" id="MU825397">
    <property type="protein sequence ID" value="KAJ7393879.1"/>
    <property type="molecule type" value="Genomic_DNA"/>
</dbReference>
<keyword evidence="2" id="KW-0325">Glycoprotein</keyword>
<name>A0A9X0A972_9CNID</name>
<dbReference type="PANTHER" id="PTHR48071">
    <property type="entry name" value="SRCR DOMAIN-CONTAINING PROTEIN"/>
    <property type="match status" value="1"/>
</dbReference>
<evidence type="ECO:0000259" key="5">
    <source>
        <dbReference type="PROSITE" id="PS50287"/>
    </source>
</evidence>
<dbReference type="SMART" id="SM00042">
    <property type="entry name" value="CUB"/>
    <property type="match status" value="1"/>
</dbReference>
<dbReference type="InterPro" id="IPR001190">
    <property type="entry name" value="SRCR"/>
</dbReference>
<gene>
    <name evidence="6" type="primary">DMBT1_1</name>
    <name evidence="6" type="ORF">OS493_003546</name>
</gene>
<dbReference type="CDD" id="cd00041">
    <property type="entry name" value="CUB"/>
    <property type="match status" value="1"/>
</dbReference>
<dbReference type="Pfam" id="PF00530">
    <property type="entry name" value="SRCR"/>
    <property type="match status" value="1"/>
</dbReference>
<dbReference type="PRINTS" id="PR00258">
    <property type="entry name" value="SPERACTRCPTR"/>
</dbReference>
<evidence type="ECO:0000256" key="2">
    <source>
        <dbReference type="ARBA" id="ARBA00023180"/>
    </source>
</evidence>
<dbReference type="SUPFAM" id="SSF49854">
    <property type="entry name" value="Spermadhesin, CUB domain"/>
    <property type="match status" value="1"/>
</dbReference>
<feature type="disulfide bond" evidence="3">
    <location>
        <begin position="80"/>
        <end position="90"/>
    </location>
</feature>
<dbReference type="FunFam" id="2.60.120.290:FF:000013">
    <property type="entry name" value="Membrane frizzled-related protein"/>
    <property type="match status" value="1"/>
</dbReference>
<dbReference type="FunFam" id="3.10.250.10:FF:000011">
    <property type="entry name" value="Scavenger receptor class A member 5"/>
    <property type="match status" value="1"/>
</dbReference>
<dbReference type="InterPro" id="IPR036772">
    <property type="entry name" value="SRCR-like_dom_sf"/>
</dbReference>
<keyword evidence="1 3" id="KW-1015">Disulfide bond</keyword>
<dbReference type="OrthoDB" id="5985384at2759"/>